<sequence>MRVNSNIAALNTLNQLTQNEKSTNNSLAKLSSGLRINSASDDAAGLAISEKMKGQIRGLDKASSNSEDGISMVQTAEGALSETESILQRMRELAVQSSSDTITDADRDNIQDELSQLVDEIDRISQTTQFNTKNLLDGSMSGVVASDSANVLTNTALASATTDADLLTALQDNNGDSLGIAVGDTIKVSWTVNGESHSESLTVTEASAGSTDSAEDLADLMAKVTSGAAAVETTAGDTQGDISVTAGGTGYANAVGAISFEVSNADGEVNSEASAALSAFTETTAAEEAKTEDGRAVLQIGANSGQIMKVSISDMGANALGIANMDVSTQEGASIAISVIDEATAKVSSQRSYLGAVQNRLDHTINNLDTSSENLSSAQSQIADVDMAAEMMEYTKNNVLSQAATAMLAQANQKPQNVLSLLQ</sequence>
<evidence type="ECO:0000259" key="5">
    <source>
        <dbReference type="Pfam" id="PF00669"/>
    </source>
</evidence>
<feature type="domain" description="Flagellin C-terminal" evidence="6">
    <location>
        <begin position="337"/>
        <end position="422"/>
    </location>
</feature>
<dbReference type="GO" id="GO:0005198">
    <property type="term" value="F:structural molecule activity"/>
    <property type="evidence" value="ECO:0007669"/>
    <property type="project" value="UniProtKB-UniRule"/>
</dbReference>
<dbReference type="STRING" id="1121419.SAMN05443529_11469"/>
<feature type="domain" description="Flagellin N-terminal" evidence="5">
    <location>
        <begin position="3"/>
        <end position="139"/>
    </location>
</feature>
<evidence type="ECO:0000313" key="7">
    <source>
        <dbReference type="EMBL" id="SDH50862.1"/>
    </source>
</evidence>
<name>A0A1G8CZP1_9FIRM</name>
<protein>
    <recommendedName>
        <fullName evidence="2 4">Flagellin</fullName>
    </recommendedName>
</protein>
<dbReference type="PANTHER" id="PTHR42792:SF2">
    <property type="entry name" value="FLAGELLIN"/>
    <property type="match status" value="1"/>
</dbReference>
<keyword evidence="3 4" id="KW-0975">Bacterial flagellum</keyword>
<dbReference type="InterPro" id="IPR046358">
    <property type="entry name" value="Flagellin_C"/>
</dbReference>
<dbReference type="Proteomes" id="UP000198656">
    <property type="component" value="Unassembled WGS sequence"/>
</dbReference>
<evidence type="ECO:0000256" key="1">
    <source>
        <dbReference type="ARBA" id="ARBA00005709"/>
    </source>
</evidence>
<dbReference type="PANTHER" id="PTHR42792">
    <property type="entry name" value="FLAGELLIN"/>
    <property type="match status" value="1"/>
</dbReference>
<dbReference type="OrthoDB" id="9796789at2"/>
<dbReference type="SUPFAM" id="SSF64518">
    <property type="entry name" value="Phase 1 flagellin"/>
    <property type="match status" value="1"/>
</dbReference>
<dbReference type="GO" id="GO:0009288">
    <property type="term" value="C:bacterial-type flagellum"/>
    <property type="evidence" value="ECO:0007669"/>
    <property type="project" value="UniProtKB-SubCell"/>
</dbReference>
<reference evidence="8" key="1">
    <citation type="submission" date="2016-10" db="EMBL/GenBank/DDBJ databases">
        <authorList>
            <person name="Varghese N."/>
            <person name="Submissions S."/>
        </authorList>
    </citation>
    <scope>NUCLEOTIDE SEQUENCE [LARGE SCALE GENOMIC DNA]</scope>
    <source>
        <strain evidence="8">DSM 8344</strain>
    </source>
</reference>
<evidence type="ECO:0000256" key="3">
    <source>
        <dbReference type="ARBA" id="ARBA00023143"/>
    </source>
</evidence>
<keyword evidence="4" id="KW-0964">Secreted</keyword>
<evidence type="ECO:0000256" key="4">
    <source>
        <dbReference type="RuleBase" id="RU362073"/>
    </source>
</evidence>
<keyword evidence="7" id="KW-0969">Cilium</keyword>
<dbReference type="EMBL" id="FNCP01000014">
    <property type="protein sequence ID" value="SDH50862.1"/>
    <property type="molecule type" value="Genomic_DNA"/>
</dbReference>
<dbReference type="Pfam" id="PF00669">
    <property type="entry name" value="Flagellin_N"/>
    <property type="match status" value="1"/>
</dbReference>
<organism evidence="7 8">
    <name type="scientific">Desulfosporosinus hippei DSM 8344</name>
    <dbReference type="NCBI Taxonomy" id="1121419"/>
    <lineage>
        <taxon>Bacteria</taxon>
        <taxon>Bacillati</taxon>
        <taxon>Bacillota</taxon>
        <taxon>Clostridia</taxon>
        <taxon>Eubacteriales</taxon>
        <taxon>Desulfitobacteriaceae</taxon>
        <taxon>Desulfosporosinus</taxon>
    </lineage>
</organism>
<evidence type="ECO:0000313" key="8">
    <source>
        <dbReference type="Proteomes" id="UP000198656"/>
    </source>
</evidence>
<dbReference type="GO" id="GO:0005576">
    <property type="term" value="C:extracellular region"/>
    <property type="evidence" value="ECO:0007669"/>
    <property type="project" value="UniProtKB-SubCell"/>
</dbReference>
<proteinExistence type="inferred from homology"/>
<dbReference type="AlphaFoldDB" id="A0A1G8CZP1"/>
<dbReference type="Pfam" id="PF00700">
    <property type="entry name" value="Flagellin_C"/>
    <property type="match status" value="1"/>
</dbReference>
<evidence type="ECO:0000259" key="6">
    <source>
        <dbReference type="Pfam" id="PF00700"/>
    </source>
</evidence>
<dbReference type="Gene3D" id="6.10.10.10">
    <property type="entry name" value="Flagellar export chaperone, C-terminal domain"/>
    <property type="match status" value="1"/>
</dbReference>
<comment type="similarity">
    <text evidence="1 4">Belongs to the bacterial flagellin family.</text>
</comment>
<dbReference type="InterPro" id="IPR042187">
    <property type="entry name" value="Flagellin_C_sub2"/>
</dbReference>
<dbReference type="InterPro" id="IPR001029">
    <property type="entry name" value="Flagellin_N"/>
</dbReference>
<evidence type="ECO:0000256" key="2">
    <source>
        <dbReference type="ARBA" id="ARBA00020110"/>
    </source>
</evidence>
<dbReference type="Gene3D" id="1.20.1330.10">
    <property type="entry name" value="f41 fragment of flagellin, N-terminal domain"/>
    <property type="match status" value="1"/>
</dbReference>
<dbReference type="RefSeq" id="WP_092333902.1">
    <property type="nucleotide sequence ID" value="NZ_FNCP01000014.1"/>
</dbReference>
<dbReference type="InterPro" id="IPR001492">
    <property type="entry name" value="Flagellin"/>
</dbReference>
<dbReference type="Gene3D" id="3.30.70.2120">
    <property type="match status" value="1"/>
</dbReference>
<accession>A0A1G8CZP1</accession>
<comment type="function">
    <text evidence="4">Flagellin is the subunit protein which polymerizes to form the filaments of bacterial flagella.</text>
</comment>
<comment type="subcellular location">
    <subcellularLocation>
        <location evidence="4">Secreted</location>
    </subcellularLocation>
    <subcellularLocation>
        <location evidence="4">Bacterial flagellum</location>
    </subcellularLocation>
</comment>
<dbReference type="PRINTS" id="PR00207">
    <property type="entry name" value="FLAGELLIN"/>
</dbReference>
<gene>
    <name evidence="7" type="ORF">SAMN05443529_11469</name>
</gene>
<keyword evidence="8" id="KW-1185">Reference proteome</keyword>
<keyword evidence="7" id="KW-0282">Flagellum</keyword>
<keyword evidence="7" id="KW-0966">Cell projection</keyword>